<dbReference type="PANTHER" id="PTHR12015:SF177">
    <property type="entry name" value="CHEMOKINE INTERLEUKIN-8-LIKE DOMAIN-CONTAINING PROTEIN"/>
    <property type="match status" value="1"/>
</dbReference>
<dbReference type="PANTHER" id="PTHR12015">
    <property type="entry name" value="SMALL INDUCIBLE CYTOKINE A"/>
    <property type="match status" value="1"/>
</dbReference>
<dbReference type="SMART" id="SM00199">
    <property type="entry name" value="SCY"/>
    <property type="match status" value="1"/>
</dbReference>
<dbReference type="Proteomes" id="UP000007635">
    <property type="component" value="Chromosome III"/>
</dbReference>
<evidence type="ECO:0000256" key="2">
    <source>
        <dbReference type="SAM" id="MobiDB-lite"/>
    </source>
</evidence>
<feature type="compositionally biased region" description="Basic residues" evidence="2">
    <location>
        <begin position="177"/>
        <end position="196"/>
    </location>
</feature>
<keyword evidence="1" id="KW-0202">Cytokine</keyword>
<name>A0AAQ4PK87_GASAC</name>
<dbReference type="GO" id="GO:0005615">
    <property type="term" value="C:extracellular space"/>
    <property type="evidence" value="ECO:0007669"/>
    <property type="project" value="UniProtKB-KW"/>
</dbReference>
<evidence type="ECO:0000313" key="5">
    <source>
        <dbReference type="Proteomes" id="UP000007635"/>
    </source>
</evidence>
<accession>A0AAQ4PK87</accession>
<protein>
    <recommendedName>
        <fullName evidence="3">Chemokine interleukin-8-like domain-containing protein</fullName>
    </recommendedName>
</protein>
<dbReference type="Gene3D" id="2.40.50.40">
    <property type="match status" value="1"/>
</dbReference>
<dbReference type="InterPro" id="IPR001811">
    <property type="entry name" value="Chemokine_IL8-like_dom"/>
</dbReference>
<keyword evidence="5" id="KW-1185">Reference proteome</keyword>
<dbReference type="InterPro" id="IPR036048">
    <property type="entry name" value="Interleukin_8-like_sf"/>
</dbReference>
<feature type="domain" description="Chemokine interleukin-8-like" evidence="3">
    <location>
        <begin position="78"/>
        <end position="137"/>
    </location>
</feature>
<evidence type="ECO:0000313" key="4">
    <source>
        <dbReference type="Ensembl" id="ENSGACP00000038853.1"/>
    </source>
</evidence>
<dbReference type="Ensembl" id="ENSGACT00000084938.1">
    <property type="protein sequence ID" value="ENSGACP00000038853.1"/>
    <property type="gene ID" value="ENSGACG00000031200.1"/>
</dbReference>
<dbReference type="AlphaFoldDB" id="A0AAQ4PK87"/>
<dbReference type="SUPFAM" id="SSF54117">
    <property type="entry name" value="Interleukin 8-like chemokines"/>
    <property type="match status" value="1"/>
</dbReference>
<organism evidence="4 5">
    <name type="scientific">Gasterosteus aculeatus aculeatus</name>
    <name type="common">three-spined stickleback</name>
    <dbReference type="NCBI Taxonomy" id="481459"/>
    <lineage>
        <taxon>Eukaryota</taxon>
        <taxon>Metazoa</taxon>
        <taxon>Chordata</taxon>
        <taxon>Craniata</taxon>
        <taxon>Vertebrata</taxon>
        <taxon>Euteleostomi</taxon>
        <taxon>Actinopterygii</taxon>
        <taxon>Neopterygii</taxon>
        <taxon>Teleostei</taxon>
        <taxon>Neoteleostei</taxon>
        <taxon>Acanthomorphata</taxon>
        <taxon>Eupercaria</taxon>
        <taxon>Perciformes</taxon>
        <taxon>Cottioidei</taxon>
        <taxon>Gasterosteales</taxon>
        <taxon>Gasterosteidae</taxon>
        <taxon>Gasterosteus</taxon>
    </lineage>
</organism>
<dbReference type="InterPro" id="IPR039809">
    <property type="entry name" value="Chemokine_b/g/d"/>
</dbReference>
<dbReference type="CDD" id="cd00272">
    <property type="entry name" value="Chemokine_CC"/>
    <property type="match status" value="1"/>
</dbReference>
<proteinExistence type="predicted"/>
<dbReference type="GO" id="GO:0008009">
    <property type="term" value="F:chemokine activity"/>
    <property type="evidence" value="ECO:0007669"/>
    <property type="project" value="InterPro"/>
</dbReference>
<reference evidence="4" key="3">
    <citation type="submission" date="2025-09" db="UniProtKB">
        <authorList>
            <consortium name="Ensembl"/>
        </authorList>
    </citation>
    <scope>IDENTIFICATION</scope>
</reference>
<dbReference type="Pfam" id="PF00048">
    <property type="entry name" value="IL8"/>
    <property type="match status" value="1"/>
</dbReference>
<reference evidence="4" key="2">
    <citation type="submission" date="2025-08" db="UniProtKB">
        <authorList>
            <consortium name="Ensembl"/>
        </authorList>
    </citation>
    <scope>IDENTIFICATION</scope>
</reference>
<feature type="region of interest" description="Disordered" evidence="2">
    <location>
        <begin position="141"/>
        <end position="196"/>
    </location>
</feature>
<reference evidence="4 5" key="1">
    <citation type="journal article" date="2021" name="G3 (Bethesda)">
        <title>Improved contiguity of the threespine stickleback genome using long-read sequencing.</title>
        <authorList>
            <person name="Nath S."/>
            <person name="Shaw D.E."/>
            <person name="White M.A."/>
        </authorList>
    </citation>
    <scope>NUCLEOTIDE SEQUENCE [LARGE SCALE GENOMIC DNA]</scope>
    <source>
        <strain evidence="4 5">Lake Benthic</strain>
    </source>
</reference>
<dbReference type="GO" id="GO:0006955">
    <property type="term" value="P:immune response"/>
    <property type="evidence" value="ECO:0007669"/>
    <property type="project" value="InterPro"/>
</dbReference>
<evidence type="ECO:0000259" key="3">
    <source>
        <dbReference type="SMART" id="SM00199"/>
    </source>
</evidence>
<dbReference type="GeneTree" id="ENSGT00940000175314"/>
<evidence type="ECO:0000256" key="1">
    <source>
        <dbReference type="ARBA" id="ARBA00022514"/>
    </source>
</evidence>
<sequence>KPSSGSTERQRETLASLIVSITTQASSKTIVCWGRRGAFRSPDFVLRDTQLHDRRTEDDLQPGVSRSSLLHRVAHASVSSCCLGWSTRKVPPRCVVNYTVQTDAACSINAIVFRHINGGRICSDPNSDWAKQVILKVNREKRKQSSLQENGQNEDGTTSAVSPAVSLPSKTTLQKTSRNRRGCQRKKPRAGKRGQN</sequence>
<feature type="compositionally biased region" description="Polar residues" evidence="2">
    <location>
        <begin position="145"/>
        <end position="161"/>
    </location>
</feature>